<name>A0ACB9G9T6_CICIN</name>
<keyword evidence="2" id="KW-1185">Reference proteome</keyword>
<evidence type="ECO:0000313" key="2">
    <source>
        <dbReference type="Proteomes" id="UP001055811"/>
    </source>
</evidence>
<proteinExistence type="predicted"/>
<reference evidence="2" key="1">
    <citation type="journal article" date="2022" name="Mol. Ecol. Resour.">
        <title>The genomes of chicory, endive, great burdock and yacon provide insights into Asteraceae palaeo-polyploidization history and plant inulin production.</title>
        <authorList>
            <person name="Fan W."/>
            <person name="Wang S."/>
            <person name="Wang H."/>
            <person name="Wang A."/>
            <person name="Jiang F."/>
            <person name="Liu H."/>
            <person name="Zhao H."/>
            <person name="Xu D."/>
            <person name="Zhang Y."/>
        </authorList>
    </citation>
    <scope>NUCLEOTIDE SEQUENCE [LARGE SCALE GENOMIC DNA]</scope>
    <source>
        <strain evidence="2">cv. Punajuju</strain>
    </source>
</reference>
<dbReference type="EMBL" id="CM042010">
    <property type="protein sequence ID" value="KAI3780199.1"/>
    <property type="molecule type" value="Genomic_DNA"/>
</dbReference>
<organism evidence="1 2">
    <name type="scientific">Cichorium intybus</name>
    <name type="common">Chicory</name>
    <dbReference type="NCBI Taxonomy" id="13427"/>
    <lineage>
        <taxon>Eukaryota</taxon>
        <taxon>Viridiplantae</taxon>
        <taxon>Streptophyta</taxon>
        <taxon>Embryophyta</taxon>
        <taxon>Tracheophyta</taxon>
        <taxon>Spermatophyta</taxon>
        <taxon>Magnoliopsida</taxon>
        <taxon>eudicotyledons</taxon>
        <taxon>Gunneridae</taxon>
        <taxon>Pentapetalae</taxon>
        <taxon>asterids</taxon>
        <taxon>campanulids</taxon>
        <taxon>Asterales</taxon>
        <taxon>Asteraceae</taxon>
        <taxon>Cichorioideae</taxon>
        <taxon>Cichorieae</taxon>
        <taxon>Cichoriinae</taxon>
        <taxon>Cichorium</taxon>
    </lineage>
</organism>
<protein>
    <submittedName>
        <fullName evidence="1">Uncharacterized protein</fullName>
    </submittedName>
</protein>
<accession>A0ACB9G9T6</accession>
<dbReference type="Proteomes" id="UP001055811">
    <property type="component" value="Linkage Group LG02"/>
</dbReference>
<evidence type="ECO:0000313" key="1">
    <source>
        <dbReference type="EMBL" id="KAI3780199.1"/>
    </source>
</evidence>
<gene>
    <name evidence="1" type="ORF">L2E82_10170</name>
</gene>
<comment type="caution">
    <text evidence="1">The sequence shown here is derived from an EMBL/GenBank/DDBJ whole genome shotgun (WGS) entry which is preliminary data.</text>
</comment>
<reference evidence="1 2" key="2">
    <citation type="journal article" date="2022" name="Mol. Ecol. Resour.">
        <title>The genomes of chicory, endive, great burdock and yacon provide insights into Asteraceae paleo-polyploidization history and plant inulin production.</title>
        <authorList>
            <person name="Fan W."/>
            <person name="Wang S."/>
            <person name="Wang H."/>
            <person name="Wang A."/>
            <person name="Jiang F."/>
            <person name="Liu H."/>
            <person name="Zhao H."/>
            <person name="Xu D."/>
            <person name="Zhang Y."/>
        </authorList>
    </citation>
    <scope>NUCLEOTIDE SEQUENCE [LARGE SCALE GENOMIC DNA]</scope>
    <source>
        <strain evidence="2">cv. Punajuju</strain>
        <tissue evidence="1">Leaves</tissue>
    </source>
</reference>
<sequence>MADVHSSSVLYATSVDVNVYLFGFCTIEKKWACYIEKLCIRNYLGFGHNGGKERKEKEVISLRSRGQTFF</sequence>